<dbReference type="EMBL" id="CAXLJM020000170">
    <property type="protein sequence ID" value="CAL8148393.1"/>
    <property type="molecule type" value="Genomic_DNA"/>
</dbReference>
<dbReference type="InterPro" id="IPR043129">
    <property type="entry name" value="ATPase_NBD"/>
</dbReference>
<dbReference type="Proteomes" id="UP001642540">
    <property type="component" value="Unassembled WGS sequence"/>
</dbReference>
<comment type="subcellular location">
    <subcellularLocation>
        <location evidence="1">Cytoplasm</location>
    </subcellularLocation>
</comment>
<accession>A0ABP1SAJ3</accession>
<dbReference type="PROSITE" id="PS00432">
    <property type="entry name" value="ACTINS_2"/>
    <property type="match status" value="1"/>
</dbReference>
<evidence type="ECO:0000313" key="6">
    <source>
        <dbReference type="Proteomes" id="UP001642540"/>
    </source>
</evidence>
<sequence length="435" mass="47730">MSGGVYGGDEVGALVFDVGHHSFRAGYAGEDTPKTEIPSYVGVSEGDTAAPMDIDGANGNGLGLSSDVKQFGKKYTIDTVNLTVPKVGMEVANFLKDGQVEDWDMFEKVLDYVYSHSLNAEAEYHPLLMSEPPWNARQKREKLTELFFEKYQVPAFFLAKTAVLAAFANGRSTGVVVDSGATHTSAIPVHDGYVLSQGIVKSPLGGDFISMQCKQYLEEKGIEVIPPYMIASKETVWENEKAKYTKKPNLPEVTKSWHNYAVKCVVQDYQQSILQVSDGPFDEEQAQTMPQLPYEFPNGYHQEFGTERFRLAEPLFDPSGLRGVGTTMLGAGHLVTTSVGMCDVDLRPALYGSVIVTGGNSLLQGFTERLNRDLSAKTPPSMRLKIVAVTSTGERRFGAWIGGSILASLGSFQQLWISKQEYEESGKSQIERKCP</sequence>
<gene>
    <name evidence="5" type="ORF">ODALV1_LOCUS31410</name>
</gene>
<evidence type="ECO:0008006" key="7">
    <source>
        <dbReference type="Google" id="ProtNLM"/>
    </source>
</evidence>
<comment type="similarity">
    <text evidence="4">Belongs to the actin family.</text>
</comment>
<proteinExistence type="inferred from homology"/>
<dbReference type="Gene3D" id="3.90.640.10">
    <property type="entry name" value="Actin, Chain A, domain 4"/>
    <property type="match status" value="1"/>
</dbReference>
<dbReference type="InterPro" id="IPR004001">
    <property type="entry name" value="Actin_CS"/>
</dbReference>
<evidence type="ECO:0000256" key="2">
    <source>
        <dbReference type="ARBA" id="ARBA00022490"/>
    </source>
</evidence>
<dbReference type="Gene3D" id="3.30.420.40">
    <property type="match status" value="2"/>
</dbReference>
<dbReference type="SUPFAM" id="SSF53067">
    <property type="entry name" value="Actin-like ATPase domain"/>
    <property type="match status" value="2"/>
</dbReference>
<comment type="caution">
    <text evidence="5">The sequence shown here is derived from an EMBL/GenBank/DDBJ whole genome shotgun (WGS) entry which is preliminary data.</text>
</comment>
<keyword evidence="3" id="KW-0206">Cytoskeleton</keyword>
<dbReference type="SMART" id="SM00268">
    <property type="entry name" value="ACTIN"/>
    <property type="match status" value="1"/>
</dbReference>
<dbReference type="InterPro" id="IPR004000">
    <property type="entry name" value="Actin"/>
</dbReference>
<evidence type="ECO:0000256" key="1">
    <source>
        <dbReference type="ARBA" id="ARBA00004496"/>
    </source>
</evidence>
<reference evidence="5 6" key="1">
    <citation type="submission" date="2024-08" db="EMBL/GenBank/DDBJ databases">
        <authorList>
            <person name="Cucini C."/>
            <person name="Frati F."/>
        </authorList>
    </citation>
    <scope>NUCLEOTIDE SEQUENCE [LARGE SCALE GENOMIC DNA]</scope>
</reference>
<dbReference type="Gene3D" id="2.30.36.70">
    <property type="entry name" value="Actin, Chain A, domain 2"/>
    <property type="match status" value="1"/>
</dbReference>
<dbReference type="Pfam" id="PF00022">
    <property type="entry name" value="Actin"/>
    <property type="match status" value="1"/>
</dbReference>
<dbReference type="CDD" id="cd13395">
    <property type="entry name" value="ASKHA_NBD_Arp4_ACTL6-like"/>
    <property type="match status" value="1"/>
</dbReference>
<evidence type="ECO:0000256" key="4">
    <source>
        <dbReference type="RuleBase" id="RU000487"/>
    </source>
</evidence>
<protein>
    <recommendedName>
        <fullName evidence="7">Actin-like protein 6B</fullName>
    </recommendedName>
</protein>
<name>A0ABP1SAJ3_9HEXA</name>
<evidence type="ECO:0000256" key="3">
    <source>
        <dbReference type="ARBA" id="ARBA00023212"/>
    </source>
</evidence>
<dbReference type="PANTHER" id="PTHR11937">
    <property type="entry name" value="ACTIN"/>
    <property type="match status" value="1"/>
</dbReference>
<keyword evidence="6" id="KW-1185">Reference proteome</keyword>
<evidence type="ECO:0000313" key="5">
    <source>
        <dbReference type="EMBL" id="CAL8148393.1"/>
    </source>
</evidence>
<keyword evidence="2" id="KW-0963">Cytoplasm</keyword>
<organism evidence="5 6">
    <name type="scientific">Orchesella dallaii</name>
    <dbReference type="NCBI Taxonomy" id="48710"/>
    <lineage>
        <taxon>Eukaryota</taxon>
        <taxon>Metazoa</taxon>
        <taxon>Ecdysozoa</taxon>
        <taxon>Arthropoda</taxon>
        <taxon>Hexapoda</taxon>
        <taxon>Collembola</taxon>
        <taxon>Entomobryomorpha</taxon>
        <taxon>Entomobryoidea</taxon>
        <taxon>Orchesellidae</taxon>
        <taxon>Orchesellinae</taxon>
        <taxon>Orchesella</taxon>
    </lineage>
</organism>